<gene>
    <name evidence="2" type="ORF">PGLA1383_LOCUS46888</name>
</gene>
<evidence type="ECO:0000313" key="3">
    <source>
        <dbReference type="Proteomes" id="UP000654075"/>
    </source>
</evidence>
<name>A0A813GZA7_POLGL</name>
<feature type="region of interest" description="Disordered" evidence="1">
    <location>
        <begin position="103"/>
        <end position="141"/>
    </location>
</feature>
<comment type="caution">
    <text evidence="2">The sequence shown here is derived from an EMBL/GenBank/DDBJ whole genome shotgun (WGS) entry which is preliminary data.</text>
</comment>
<protein>
    <submittedName>
        <fullName evidence="2">Uncharacterized protein</fullName>
    </submittedName>
</protein>
<sequence length="442" mass="49437">KQCGQMRPGSGQKHATVSPRRALDDTALVSPKNRASKHRSISVSTNHAEVDKLFEDLEMSHPLGGPPSFLQPPEALLQKRFSLSAQTSELQPAFLDEFHEFARQASDEEEKGRPKSDPGDARGEADELDGSPTATESAEPKEEVWCNLMANCWPFNPSDRLKKTKNTGMDDIRERMLEQLFDVTPERVSTIYKDIRRHSATGRVGVHELGAGLVKCGVHGLELAQLHEIFQIIGLNPENKERGMKLNAFEMVVSRLKLAQLLMSKSHIFYSSSEQEQNDQEARMQLASLSVVDYNATSLHDFQVTDLGLRHFLFGHRPGRSPSGGDKIRWVHLDSLELRPLLGLVVKYSLHPVSVEDVIDQCPIKLDRHVLGYCNHRVFVINCSALSLPSLVQRLFFLICTVRTSCVFFQFSCLFVGVFGGAVAQVHFGWHVESLVICPSLC</sequence>
<proteinExistence type="predicted"/>
<dbReference type="AlphaFoldDB" id="A0A813GZA7"/>
<dbReference type="EMBL" id="CAJNNV010029921">
    <property type="protein sequence ID" value="CAE8630629.1"/>
    <property type="molecule type" value="Genomic_DNA"/>
</dbReference>
<feature type="compositionally biased region" description="Basic and acidic residues" evidence="1">
    <location>
        <begin position="103"/>
        <end position="125"/>
    </location>
</feature>
<evidence type="ECO:0000256" key="1">
    <source>
        <dbReference type="SAM" id="MobiDB-lite"/>
    </source>
</evidence>
<feature type="region of interest" description="Disordered" evidence="1">
    <location>
        <begin position="1"/>
        <end position="46"/>
    </location>
</feature>
<dbReference type="OrthoDB" id="425647at2759"/>
<keyword evidence="3" id="KW-1185">Reference proteome</keyword>
<dbReference type="Proteomes" id="UP000654075">
    <property type="component" value="Unassembled WGS sequence"/>
</dbReference>
<accession>A0A813GZA7</accession>
<feature type="non-terminal residue" evidence="2">
    <location>
        <position position="1"/>
    </location>
</feature>
<organism evidence="2 3">
    <name type="scientific">Polarella glacialis</name>
    <name type="common">Dinoflagellate</name>
    <dbReference type="NCBI Taxonomy" id="89957"/>
    <lineage>
        <taxon>Eukaryota</taxon>
        <taxon>Sar</taxon>
        <taxon>Alveolata</taxon>
        <taxon>Dinophyceae</taxon>
        <taxon>Suessiales</taxon>
        <taxon>Suessiaceae</taxon>
        <taxon>Polarella</taxon>
    </lineage>
</organism>
<dbReference type="Gene3D" id="3.30.460.20">
    <property type="entry name" value="CorA soluble domain-like"/>
    <property type="match status" value="1"/>
</dbReference>
<evidence type="ECO:0000313" key="2">
    <source>
        <dbReference type="EMBL" id="CAE8630629.1"/>
    </source>
</evidence>
<reference evidence="2" key="1">
    <citation type="submission" date="2021-02" db="EMBL/GenBank/DDBJ databases">
        <authorList>
            <person name="Dougan E. K."/>
            <person name="Rhodes N."/>
            <person name="Thang M."/>
            <person name="Chan C."/>
        </authorList>
    </citation>
    <scope>NUCLEOTIDE SEQUENCE</scope>
</reference>